<sequence>MQEDFPHKNHVAGKVEKAVNELVQFLDTFYTDVEGWLELADIYVSCNQYVLSHVLLLTPQNPFYVLQATETAYTSEDFSLAIKMFLTVVDMTNTDDSEQLLQESTPLGITVRAWFGMKLCTHWLAQNANLKSLLNTSPLKNMELLDELAMEHLQVAYSSLGQKGEITKGRQEVFAWVTTPLA</sequence>
<name>A0A9P7ARV6_9AGAM</name>
<evidence type="ECO:0000313" key="4">
    <source>
        <dbReference type="Proteomes" id="UP000719766"/>
    </source>
</evidence>
<dbReference type="AlphaFoldDB" id="A0A9P7ARV6"/>
<comment type="function">
    <text evidence="2">Part of the endoplasmic reticulum membrane protein complex (EMC) that enables the energy-independent insertion into endoplasmic reticulum membranes of newly synthesized membrane proteins.</text>
</comment>
<keyword evidence="1" id="KW-0802">TPR repeat</keyword>
<evidence type="ECO:0000313" key="3">
    <source>
        <dbReference type="EMBL" id="KAG1795016.1"/>
    </source>
</evidence>
<comment type="similarity">
    <text evidence="2">Belongs to the EMC2 family.</text>
</comment>
<protein>
    <recommendedName>
        <fullName evidence="2">ER membrane protein complex subunit 2</fullName>
    </recommendedName>
</protein>
<keyword evidence="2" id="KW-0472">Membrane</keyword>
<dbReference type="PANTHER" id="PTHR12760">
    <property type="entry name" value="TETRATRICOPEPTIDE REPEAT PROTEIN"/>
    <property type="match status" value="1"/>
</dbReference>
<proteinExistence type="inferred from homology"/>
<comment type="caution">
    <text evidence="3">The sequence shown here is derived from an EMBL/GenBank/DDBJ whole genome shotgun (WGS) entry which is preliminary data.</text>
</comment>
<dbReference type="OrthoDB" id="124397at2759"/>
<evidence type="ECO:0000256" key="2">
    <source>
        <dbReference type="RuleBase" id="RU367091"/>
    </source>
</evidence>
<dbReference type="GeneID" id="64591564"/>
<keyword evidence="4" id="KW-1185">Reference proteome</keyword>
<reference evidence="3" key="1">
    <citation type="journal article" date="2020" name="New Phytol.">
        <title>Comparative genomics reveals dynamic genome evolution in host specialist ectomycorrhizal fungi.</title>
        <authorList>
            <person name="Lofgren L.A."/>
            <person name="Nguyen N.H."/>
            <person name="Vilgalys R."/>
            <person name="Ruytinx J."/>
            <person name="Liao H.L."/>
            <person name="Branco S."/>
            <person name="Kuo A."/>
            <person name="LaButti K."/>
            <person name="Lipzen A."/>
            <person name="Andreopoulos W."/>
            <person name="Pangilinan J."/>
            <person name="Riley R."/>
            <person name="Hundley H."/>
            <person name="Na H."/>
            <person name="Barry K."/>
            <person name="Grigoriev I.V."/>
            <person name="Stajich J.E."/>
            <person name="Kennedy P.G."/>
        </authorList>
    </citation>
    <scope>NUCLEOTIDE SEQUENCE</scope>
    <source>
        <strain evidence="3">S12</strain>
    </source>
</reference>
<organism evidence="3 4">
    <name type="scientific">Suillus plorans</name>
    <dbReference type="NCBI Taxonomy" id="116603"/>
    <lineage>
        <taxon>Eukaryota</taxon>
        <taxon>Fungi</taxon>
        <taxon>Dikarya</taxon>
        <taxon>Basidiomycota</taxon>
        <taxon>Agaricomycotina</taxon>
        <taxon>Agaricomycetes</taxon>
        <taxon>Agaricomycetidae</taxon>
        <taxon>Boletales</taxon>
        <taxon>Suillineae</taxon>
        <taxon>Suillaceae</taxon>
        <taxon>Suillus</taxon>
    </lineage>
</organism>
<comment type="subunit">
    <text evidence="2">Component of the ER membrane protein complex (EMC).</text>
</comment>
<accession>A0A9P7ARV6</accession>
<dbReference type="EMBL" id="JABBWE010000023">
    <property type="protein sequence ID" value="KAG1795016.1"/>
    <property type="molecule type" value="Genomic_DNA"/>
</dbReference>
<dbReference type="GO" id="GO:0072546">
    <property type="term" value="C:EMC complex"/>
    <property type="evidence" value="ECO:0007669"/>
    <property type="project" value="UniProtKB-UniRule"/>
</dbReference>
<evidence type="ECO:0000256" key="1">
    <source>
        <dbReference type="ARBA" id="ARBA00022803"/>
    </source>
</evidence>
<gene>
    <name evidence="3" type="ORF">HD556DRAFT_1236102</name>
</gene>
<dbReference type="InterPro" id="IPR039856">
    <property type="entry name" value="EMC2-like"/>
</dbReference>
<dbReference type="Proteomes" id="UP000719766">
    <property type="component" value="Unassembled WGS sequence"/>
</dbReference>
<keyword evidence="2" id="KW-0256">Endoplasmic reticulum</keyword>
<dbReference type="RefSeq" id="XP_041160968.1">
    <property type="nucleotide sequence ID" value="XM_041297800.1"/>
</dbReference>
<comment type="subcellular location">
    <subcellularLocation>
        <location evidence="2">Endoplasmic reticulum membrane</location>
        <topology evidence="2">Peripheral membrane protein</topology>
        <orientation evidence="2">Cytoplasmic side</orientation>
    </subcellularLocation>
</comment>